<organism evidence="1 2">
    <name type="scientific">Brassica napus</name>
    <name type="common">Rape</name>
    <dbReference type="NCBI Taxonomy" id="3708"/>
    <lineage>
        <taxon>Eukaryota</taxon>
        <taxon>Viridiplantae</taxon>
        <taxon>Streptophyta</taxon>
        <taxon>Embryophyta</taxon>
        <taxon>Tracheophyta</taxon>
        <taxon>Spermatophyta</taxon>
        <taxon>Magnoliopsida</taxon>
        <taxon>eudicotyledons</taxon>
        <taxon>Gunneridae</taxon>
        <taxon>Pentapetalae</taxon>
        <taxon>rosids</taxon>
        <taxon>malvids</taxon>
        <taxon>Brassicales</taxon>
        <taxon>Brassicaceae</taxon>
        <taxon>Brassiceae</taxon>
        <taxon>Brassica</taxon>
    </lineage>
</organism>
<dbReference type="EMBL" id="JAGKQM010000014">
    <property type="protein sequence ID" value="KAH0887342.1"/>
    <property type="molecule type" value="Genomic_DNA"/>
</dbReference>
<dbReference type="Pfam" id="PF00071">
    <property type="entry name" value="Ras"/>
    <property type="match status" value="1"/>
</dbReference>
<dbReference type="InterPro" id="IPR050209">
    <property type="entry name" value="Rab_GTPases_membrane_traffic"/>
</dbReference>
<evidence type="ECO:0000313" key="1">
    <source>
        <dbReference type="EMBL" id="KAH0887342.1"/>
    </source>
</evidence>
<dbReference type="PROSITE" id="PS51419">
    <property type="entry name" value="RAB"/>
    <property type="match status" value="1"/>
</dbReference>
<evidence type="ECO:0000313" key="2">
    <source>
        <dbReference type="Proteomes" id="UP000824890"/>
    </source>
</evidence>
<dbReference type="Gene3D" id="3.40.50.300">
    <property type="entry name" value="P-loop containing nucleotide triphosphate hydrolases"/>
    <property type="match status" value="1"/>
</dbReference>
<dbReference type="InterPro" id="IPR001806">
    <property type="entry name" value="Small_GTPase"/>
</dbReference>
<proteinExistence type="predicted"/>
<accession>A0ABQ8A496</accession>
<sequence length="118" mass="13499">MVYGLTRSSTFENVRRASDELIWMNLNAAHSITTVANMLIGNKSDLESIRAVSNEGGRSLRRLKVCFSMETSALDSTNEKTAFEMVIRDIYSSMSRKHSTLTLTKRKVQRSFFNLWEL</sequence>
<dbReference type="SUPFAM" id="SSF52540">
    <property type="entry name" value="P-loop containing nucleoside triphosphate hydrolases"/>
    <property type="match status" value="1"/>
</dbReference>
<dbReference type="SMART" id="SM00175">
    <property type="entry name" value="RAB"/>
    <property type="match status" value="1"/>
</dbReference>
<dbReference type="PANTHER" id="PTHR47979">
    <property type="entry name" value="DRAB11-RELATED"/>
    <property type="match status" value="1"/>
</dbReference>
<keyword evidence="2" id="KW-1185">Reference proteome</keyword>
<reference evidence="1 2" key="1">
    <citation type="submission" date="2021-05" db="EMBL/GenBank/DDBJ databases">
        <title>Genome Assembly of Synthetic Allotetraploid Brassica napus Reveals Homoeologous Exchanges between Subgenomes.</title>
        <authorList>
            <person name="Davis J.T."/>
        </authorList>
    </citation>
    <scope>NUCLEOTIDE SEQUENCE [LARGE SCALE GENOMIC DNA]</scope>
    <source>
        <strain evidence="2">cv. Da-Ae</strain>
        <tissue evidence="1">Seedling</tissue>
    </source>
</reference>
<dbReference type="InterPro" id="IPR027417">
    <property type="entry name" value="P-loop_NTPase"/>
</dbReference>
<dbReference type="Proteomes" id="UP000824890">
    <property type="component" value="Unassembled WGS sequence"/>
</dbReference>
<comment type="caution">
    <text evidence="1">The sequence shown here is derived from an EMBL/GenBank/DDBJ whole genome shotgun (WGS) entry which is preliminary data.</text>
</comment>
<dbReference type="PRINTS" id="PR00449">
    <property type="entry name" value="RASTRNSFRMNG"/>
</dbReference>
<name>A0ABQ8A496_BRANA</name>
<protein>
    <submittedName>
        <fullName evidence="1">Uncharacterized protein</fullName>
    </submittedName>
</protein>
<gene>
    <name evidence="1" type="ORF">HID58_063438</name>
</gene>